<dbReference type="Pfam" id="PF02720">
    <property type="entry name" value="DUF222"/>
    <property type="match status" value="1"/>
</dbReference>
<evidence type="ECO:0000259" key="1">
    <source>
        <dbReference type="Pfam" id="PF02720"/>
    </source>
</evidence>
<sequence>MRHRATEIGEARDELRALLEPVLAGAAIRGASDDRLLDLAADAEALGRLIDALRGEIAGEIGHRSRPDRGDESLARVRGCRSASELLERVALVSAATARRRLRAAVPLRGRTSLSGETRPATFEHVGVAFRAGEIGVDTAAAIVDALTPVRDRGVATATDVDAAERALVEAAVGSDDALAASADETSVMARVWALHLDPDGALPDRDHAERRRSLAVGRERDGIVSLRGDLLPEVAAQLQRMLDAYLNPRVTAGPTFVPDDADLDGDDPLIDPRTQAQRRHDALSGILQVAAGAKDMPLLGGAAPTLVVTTTDAQLAREDGVAVISGARDTGAVPISVARHIGCAGAVQRLVISPGGRIVELGSPQRIFPAHTRRAIGVRDGGCIIPGCGVPAPWCEVHHVTPAARGGPTHTDNGVLLC</sequence>
<gene>
    <name evidence="2" type="ORF">FVP77_00340</name>
</gene>
<organism evidence="2 3">
    <name type="scientific">Microbacterium hatanonis</name>
    <dbReference type="NCBI Taxonomy" id="404366"/>
    <lineage>
        <taxon>Bacteria</taxon>
        <taxon>Bacillati</taxon>
        <taxon>Actinomycetota</taxon>
        <taxon>Actinomycetes</taxon>
        <taxon>Micrococcales</taxon>
        <taxon>Microbacteriaceae</taxon>
        <taxon>Microbacterium</taxon>
    </lineage>
</organism>
<dbReference type="InterPro" id="IPR003870">
    <property type="entry name" value="DUF222"/>
</dbReference>
<dbReference type="InterPro" id="IPR003615">
    <property type="entry name" value="HNH_nuc"/>
</dbReference>
<evidence type="ECO:0000313" key="3">
    <source>
        <dbReference type="Proteomes" id="UP000321034"/>
    </source>
</evidence>
<keyword evidence="3" id="KW-1185">Reference proteome</keyword>
<dbReference type="CDD" id="cd00085">
    <property type="entry name" value="HNHc"/>
    <property type="match status" value="1"/>
</dbReference>
<name>A0A5C8I233_9MICO</name>
<reference evidence="2 3" key="1">
    <citation type="submission" date="2019-08" db="EMBL/GenBank/DDBJ databases">
        <authorList>
            <person name="Dong K."/>
        </authorList>
    </citation>
    <scope>NUCLEOTIDE SEQUENCE [LARGE SCALE GENOMIC DNA]</scope>
    <source>
        <strain evidence="2 3">JCM14558</strain>
    </source>
</reference>
<dbReference type="EMBL" id="VRSV01000001">
    <property type="protein sequence ID" value="TXK11985.1"/>
    <property type="molecule type" value="Genomic_DNA"/>
</dbReference>
<protein>
    <submittedName>
        <fullName evidence="2">DUF222 domain-containing protein</fullName>
    </submittedName>
</protein>
<proteinExistence type="predicted"/>
<evidence type="ECO:0000313" key="2">
    <source>
        <dbReference type="EMBL" id="TXK11985.1"/>
    </source>
</evidence>
<accession>A0A5C8I233</accession>
<feature type="domain" description="DUF222" evidence="1">
    <location>
        <begin position="40"/>
        <end position="381"/>
    </location>
</feature>
<dbReference type="OrthoDB" id="5177627at2"/>
<dbReference type="RefSeq" id="WP_147892736.1">
    <property type="nucleotide sequence ID" value="NZ_BAAANR010000001.1"/>
</dbReference>
<comment type="caution">
    <text evidence="2">The sequence shown here is derived from an EMBL/GenBank/DDBJ whole genome shotgun (WGS) entry which is preliminary data.</text>
</comment>
<dbReference type="Proteomes" id="UP000321034">
    <property type="component" value="Unassembled WGS sequence"/>
</dbReference>
<dbReference type="AlphaFoldDB" id="A0A5C8I233"/>